<evidence type="ECO:0000313" key="1">
    <source>
        <dbReference type="EMBL" id="ASV72727.1"/>
    </source>
</evidence>
<organism evidence="1 2">
    <name type="scientific">Thermogutta terrifontis</name>
    <dbReference type="NCBI Taxonomy" id="1331910"/>
    <lineage>
        <taxon>Bacteria</taxon>
        <taxon>Pseudomonadati</taxon>
        <taxon>Planctomycetota</taxon>
        <taxon>Planctomycetia</taxon>
        <taxon>Pirellulales</taxon>
        <taxon>Thermoguttaceae</taxon>
        <taxon>Thermogutta</taxon>
    </lineage>
</organism>
<reference evidence="1 2" key="1">
    <citation type="journal article" name="Front. Microbiol.">
        <title>Sugar Metabolism of the First Thermophilic Planctomycete Thermogutta terrifontis: Comparative Genomic and Transcriptomic Approaches.</title>
        <authorList>
            <person name="Elcheninov A.G."/>
            <person name="Menzel P."/>
            <person name="Gudbergsdottir S.R."/>
            <person name="Slesarev A.I."/>
            <person name="Kadnikov V.V."/>
            <person name="Krogh A."/>
            <person name="Bonch-Osmolovskaya E.A."/>
            <person name="Peng X."/>
            <person name="Kublanov I.V."/>
        </authorList>
    </citation>
    <scope>NUCLEOTIDE SEQUENCE [LARGE SCALE GENOMIC DNA]</scope>
    <source>
        <strain evidence="1 2">R1</strain>
    </source>
</reference>
<sequence length="114" mass="12339">MPIFGAEVFQRVFPKFFPEEPACHVNVLGGPFPEGPACQVRGLTIARPSFLTGHDKRASPIRFYSEGPACRVRSSGSDDRSPFCGHDGRAPPIPFLPEGPACQVHCLTFGDPSL</sequence>
<proteinExistence type="predicted"/>
<gene>
    <name evidence="1" type="ORF">THTE_0125</name>
</gene>
<dbReference type="AlphaFoldDB" id="A0A286R9X7"/>
<protein>
    <submittedName>
        <fullName evidence="1">Uncharacterized protein</fullName>
    </submittedName>
</protein>
<keyword evidence="2" id="KW-1185">Reference proteome</keyword>
<dbReference type="EMBL" id="CP018477">
    <property type="protein sequence ID" value="ASV72727.1"/>
    <property type="molecule type" value="Genomic_DNA"/>
</dbReference>
<dbReference type="KEGG" id="ttf:THTE_0125"/>
<name>A0A286R9X7_9BACT</name>
<evidence type="ECO:0000313" key="2">
    <source>
        <dbReference type="Proteomes" id="UP000215086"/>
    </source>
</evidence>
<accession>A0A286R9X7</accession>
<dbReference type="Proteomes" id="UP000215086">
    <property type="component" value="Chromosome"/>
</dbReference>